<evidence type="ECO:0000256" key="1">
    <source>
        <dbReference type="SAM" id="MobiDB-lite"/>
    </source>
</evidence>
<reference evidence="2 3" key="1">
    <citation type="submission" date="2024-02" db="EMBL/GenBank/DDBJ databases">
        <authorList>
            <person name="Daric V."/>
            <person name="Darras S."/>
        </authorList>
    </citation>
    <scope>NUCLEOTIDE SEQUENCE [LARGE SCALE GENOMIC DNA]</scope>
</reference>
<accession>A0ABP0G927</accession>
<feature type="compositionally biased region" description="Basic and acidic residues" evidence="1">
    <location>
        <begin position="9"/>
        <end position="29"/>
    </location>
</feature>
<evidence type="ECO:0000313" key="2">
    <source>
        <dbReference type="EMBL" id="CAK8686625.1"/>
    </source>
</evidence>
<keyword evidence="3" id="KW-1185">Reference proteome</keyword>
<dbReference type="EMBL" id="CAWYQH010000102">
    <property type="protein sequence ID" value="CAK8686625.1"/>
    <property type="molecule type" value="Genomic_DNA"/>
</dbReference>
<evidence type="ECO:0000313" key="3">
    <source>
        <dbReference type="Proteomes" id="UP001642483"/>
    </source>
</evidence>
<gene>
    <name evidence="2" type="ORF">CVLEPA_LOCUS18558</name>
</gene>
<protein>
    <submittedName>
        <fullName evidence="2">Uncharacterized protein</fullName>
    </submittedName>
</protein>
<proteinExistence type="predicted"/>
<feature type="region of interest" description="Disordered" evidence="1">
    <location>
        <begin position="1"/>
        <end position="29"/>
    </location>
</feature>
<dbReference type="Proteomes" id="UP001642483">
    <property type="component" value="Unassembled WGS sequence"/>
</dbReference>
<name>A0ABP0G927_CLALP</name>
<comment type="caution">
    <text evidence="2">The sequence shown here is derived from an EMBL/GenBank/DDBJ whole genome shotgun (WGS) entry which is preliminary data.</text>
</comment>
<organism evidence="2 3">
    <name type="scientific">Clavelina lepadiformis</name>
    <name type="common">Light-bulb sea squirt</name>
    <name type="synonym">Ascidia lepadiformis</name>
    <dbReference type="NCBI Taxonomy" id="159417"/>
    <lineage>
        <taxon>Eukaryota</taxon>
        <taxon>Metazoa</taxon>
        <taxon>Chordata</taxon>
        <taxon>Tunicata</taxon>
        <taxon>Ascidiacea</taxon>
        <taxon>Aplousobranchia</taxon>
        <taxon>Clavelinidae</taxon>
        <taxon>Clavelina</taxon>
    </lineage>
</organism>
<sequence length="152" mass="17536">MLQRNSKHERRENQMEKRHSDVDLRSTKRSDTLPQLLDRLAALEQRVAILEDKEIAPEVRPRLPNVKPLPPALKKSTETIYEAIDGRQKKPEKSGKFFDDQNCMFLALQLEEVEDFLKEQPCVDREEKKAKLCIIRSVISALKVKPLSTSSA</sequence>